<comment type="pathway">
    <text evidence="8">Pyrimidine metabolism; UMP biosynthesis via de novo pathway; (S)-dihydroorotate from bicarbonate: step 1/3.</text>
</comment>
<dbReference type="EC" id="6.3.5.5" evidence="8"/>
<dbReference type="InterPro" id="IPR035686">
    <property type="entry name" value="CPSase_GATase1"/>
</dbReference>
<keyword evidence="5 8" id="KW-0067">ATP-binding</keyword>
<sequence length="364" mass="39976">MTKGYLILNTGDVLEGTWIGSETYTEGEVVFNTSMTGYQEMITDPSYAGQIVTLCYPLVGNYGMNSWDNESKQPACKGVIVGEACEAPSNGKMETGFSDQLLKWDIPGLANVNTRKLVSLIRKHQTLKGKITTDPHATPEFPTPLYAPGQLVEQVAVKKPVSYLGKGKHVVLLDFGYKASILKDLLKQNLRVTVVPYHTSTMEIAAMKPDGILISNGPGDPEDHVMHFPKIKELTDQYPVLGICLGHQLIAMSYGAASKKMAYGHRGGNHPILDHETGKVWITSQNHGYDIDPSSCKDSELHVRFTNINDGGIEGFYHPEKPVLSVQFHPEARPGPVDTAYIFDEFIEAMLCTGGKTSCQMQKA</sequence>
<dbReference type="SMART" id="SM01097">
    <property type="entry name" value="CPSase_sm_chain"/>
    <property type="match status" value="1"/>
</dbReference>
<feature type="active site" evidence="8">
    <location>
        <position position="331"/>
    </location>
</feature>
<comment type="catalytic activity">
    <reaction evidence="7 8">
        <text>hydrogencarbonate + L-glutamine + 2 ATP + H2O = carbamoyl phosphate + L-glutamate + 2 ADP + phosphate + 2 H(+)</text>
        <dbReference type="Rhea" id="RHEA:18633"/>
        <dbReference type="ChEBI" id="CHEBI:15377"/>
        <dbReference type="ChEBI" id="CHEBI:15378"/>
        <dbReference type="ChEBI" id="CHEBI:17544"/>
        <dbReference type="ChEBI" id="CHEBI:29985"/>
        <dbReference type="ChEBI" id="CHEBI:30616"/>
        <dbReference type="ChEBI" id="CHEBI:43474"/>
        <dbReference type="ChEBI" id="CHEBI:58228"/>
        <dbReference type="ChEBI" id="CHEBI:58359"/>
        <dbReference type="ChEBI" id="CHEBI:456216"/>
        <dbReference type="EC" id="6.3.5.5"/>
    </reaction>
</comment>
<dbReference type="InterPro" id="IPR017926">
    <property type="entry name" value="GATASE"/>
</dbReference>
<dbReference type="RefSeq" id="WP_013172892.1">
    <property type="nucleotide sequence ID" value="NC_014219.1"/>
</dbReference>
<keyword evidence="6 8" id="KW-0315">Glutamine amidotransferase</keyword>
<feature type="binding site" evidence="8">
    <location>
        <position position="217"/>
    </location>
    <ligand>
        <name>L-glutamine</name>
        <dbReference type="ChEBI" id="CHEBI:58359"/>
    </ligand>
</feature>
<dbReference type="PRINTS" id="PR00097">
    <property type="entry name" value="ANTSNTHASEII"/>
</dbReference>
<evidence type="ECO:0000256" key="8">
    <source>
        <dbReference type="HAMAP-Rule" id="MF_01209"/>
    </source>
</evidence>
<feature type="binding site" evidence="8">
    <location>
        <position position="288"/>
    </location>
    <ligand>
        <name>L-glutamine</name>
        <dbReference type="ChEBI" id="CHEBI:58359"/>
    </ligand>
</feature>
<keyword evidence="8" id="KW-0055">Arginine biosynthesis</keyword>
<evidence type="ECO:0000256" key="7">
    <source>
        <dbReference type="ARBA" id="ARBA00048816"/>
    </source>
</evidence>
<dbReference type="Pfam" id="PF00117">
    <property type="entry name" value="GATase"/>
    <property type="match status" value="1"/>
</dbReference>
<protein>
    <recommendedName>
        <fullName evidence="8">Carbamoyl phosphate synthase small chain</fullName>
        <ecNumber evidence="8">6.3.5.5</ecNumber>
    </recommendedName>
    <alternativeName>
        <fullName evidence="8">Carbamoyl phosphate synthetase glutamine chain</fullName>
    </alternativeName>
</protein>
<feature type="region of interest" description="CPSase" evidence="8">
    <location>
        <begin position="1"/>
        <end position="168"/>
    </location>
</feature>
<comment type="subunit">
    <text evidence="8">Composed of two chains; the small (or glutamine) chain promotes the hydrolysis of glutamine to ammonia, which is used by the large (or ammonia) chain to synthesize carbamoyl phosphate. Tetramer of heterodimers (alpha,beta)4.</text>
</comment>
<feature type="domain" description="Carbamoyl-phosphate synthase small subunit N-terminal" evidence="9">
    <location>
        <begin position="2"/>
        <end position="132"/>
    </location>
</feature>
<dbReference type="GO" id="GO:0044205">
    <property type="term" value="P:'de novo' UMP biosynthetic process"/>
    <property type="evidence" value="ECO:0007669"/>
    <property type="project" value="UniProtKB-UniRule"/>
</dbReference>
<dbReference type="InterPro" id="IPR029062">
    <property type="entry name" value="Class_I_gatase-like"/>
</dbReference>
<name>D6XUI4_BACIE</name>
<feature type="binding site" evidence="8">
    <location>
        <position position="286"/>
    </location>
    <ligand>
        <name>L-glutamine</name>
        <dbReference type="ChEBI" id="CHEBI:58359"/>
    </ligand>
</feature>
<dbReference type="GO" id="GO:0004088">
    <property type="term" value="F:carbamoyl-phosphate synthase (glutamine-hydrolyzing) activity"/>
    <property type="evidence" value="ECO:0007669"/>
    <property type="project" value="UniProtKB-UniRule"/>
</dbReference>
<dbReference type="KEGG" id="bse:Bsel_1966"/>
<dbReference type="STRING" id="439292.Bsel_1966"/>
<feature type="active site" evidence="8">
    <location>
        <position position="329"/>
    </location>
</feature>
<evidence type="ECO:0000256" key="5">
    <source>
        <dbReference type="ARBA" id="ARBA00022840"/>
    </source>
</evidence>
<dbReference type="SUPFAM" id="SSF52317">
    <property type="entry name" value="Class I glutamine amidotransferase-like"/>
    <property type="match status" value="1"/>
</dbReference>
<dbReference type="GO" id="GO:0006541">
    <property type="term" value="P:glutamine metabolic process"/>
    <property type="evidence" value="ECO:0007669"/>
    <property type="project" value="InterPro"/>
</dbReference>
<dbReference type="GO" id="GO:0006207">
    <property type="term" value="P:'de novo' pyrimidine nucleobase biosynthetic process"/>
    <property type="evidence" value="ECO:0007669"/>
    <property type="project" value="InterPro"/>
</dbReference>
<dbReference type="CDD" id="cd01744">
    <property type="entry name" value="GATase1_CPSase"/>
    <property type="match status" value="1"/>
</dbReference>
<evidence type="ECO:0000256" key="1">
    <source>
        <dbReference type="ARBA" id="ARBA00005077"/>
    </source>
</evidence>
<keyword evidence="4 8" id="KW-0547">Nucleotide-binding</keyword>
<dbReference type="Pfam" id="PF00988">
    <property type="entry name" value="CPSase_sm_chain"/>
    <property type="match status" value="1"/>
</dbReference>
<dbReference type="SUPFAM" id="SSF52021">
    <property type="entry name" value="Carbamoyl phosphate synthetase, small subunit N-terminal domain"/>
    <property type="match status" value="1"/>
</dbReference>
<feature type="binding site" evidence="8">
    <location>
        <position position="219"/>
    </location>
    <ligand>
        <name>L-glutamine</name>
        <dbReference type="ChEBI" id="CHEBI:58359"/>
    </ligand>
</feature>
<comment type="function">
    <text evidence="8">Small subunit of the glutamine-dependent carbamoyl phosphate synthetase (CPSase). CPSase catalyzes the formation of carbamoyl phosphate from the ammonia moiety of glutamine, carbonate, and phosphate donated by ATP, constituting the first step of 2 biosynthetic pathways, one leading to arginine and/or urea and the other to pyrimidine nucleotides. The small subunit (glutamine amidotransferase) binds and cleaves glutamine to supply the large subunit with the substrate ammonia.</text>
</comment>
<dbReference type="PRINTS" id="PR00096">
    <property type="entry name" value="GATASE"/>
</dbReference>
<keyword evidence="8" id="KW-0665">Pyrimidine biosynthesis</keyword>
<feature type="binding site" evidence="8">
    <location>
        <position position="248"/>
    </location>
    <ligand>
        <name>L-glutamine</name>
        <dbReference type="ChEBI" id="CHEBI:58359"/>
    </ligand>
</feature>
<accession>D6XUI4</accession>
<evidence type="ECO:0000256" key="3">
    <source>
        <dbReference type="ARBA" id="ARBA00022598"/>
    </source>
</evidence>
<comment type="catalytic activity">
    <reaction evidence="8">
        <text>L-glutamine + H2O = L-glutamate + NH4(+)</text>
        <dbReference type="Rhea" id="RHEA:15889"/>
        <dbReference type="ChEBI" id="CHEBI:15377"/>
        <dbReference type="ChEBI" id="CHEBI:28938"/>
        <dbReference type="ChEBI" id="CHEBI:29985"/>
        <dbReference type="ChEBI" id="CHEBI:58359"/>
    </reaction>
</comment>
<feature type="binding site" evidence="8">
    <location>
        <position position="289"/>
    </location>
    <ligand>
        <name>L-glutamine</name>
        <dbReference type="ChEBI" id="CHEBI:58359"/>
    </ligand>
</feature>
<dbReference type="PANTHER" id="PTHR43418">
    <property type="entry name" value="MULTIFUNCTIONAL TRYPTOPHAN BIOSYNTHESIS PROTEIN-RELATED"/>
    <property type="match status" value="1"/>
</dbReference>
<dbReference type="Proteomes" id="UP000000271">
    <property type="component" value="Chromosome"/>
</dbReference>
<dbReference type="HOGENOM" id="CLU_035901_1_1_9"/>
<dbReference type="PRINTS" id="PR00099">
    <property type="entry name" value="CPSGATASE"/>
</dbReference>
<dbReference type="AlphaFoldDB" id="D6XUI4"/>
<feature type="active site" description="Nucleophile" evidence="8">
    <location>
        <position position="244"/>
    </location>
</feature>
<organism evidence="10 11">
    <name type="scientific">Bacillus selenitireducens (strain ATCC 700615 / DSM 15326 / MLS10)</name>
    <dbReference type="NCBI Taxonomy" id="439292"/>
    <lineage>
        <taxon>Bacteria</taxon>
        <taxon>Bacillati</taxon>
        <taxon>Bacillota</taxon>
        <taxon>Bacilli</taxon>
        <taxon>Bacillales</taxon>
        <taxon>Bacillaceae</taxon>
        <taxon>Salisediminibacterium</taxon>
    </lineage>
</organism>
<evidence type="ECO:0000256" key="4">
    <source>
        <dbReference type="ARBA" id="ARBA00022741"/>
    </source>
</evidence>
<keyword evidence="11" id="KW-1185">Reference proteome</keyword>
<dbReference type="InterPro" id="IPR036480">
    <property type="entry name" value="CarbP_synth_ssu_N_sf"/>
</dbReference>
<dbReference type="Gene3D" id="3.40.50.880">
    <property type="match status" value="1"/>
</dbReference>
<proteinExistence type="inferred from homology"/>
<evidence type="ECO:0000313" key="10">
    <source>
        <dbReference type="EMBL" id="ADH99470.1"/>
    </source>
</evidence>
<evidence type="ECO:0000259" key="9">
    <source>
        <dbReference type="SMART" id="SM01097"/>
    </source>
</evidence>
<comment type="similarity">
    <text evidence="2 8">Belongs to the CarA family.</text>
</comment>
<dbReference type="GO" id="GO:0004359">
    <property type="term" value="F:glutaminase activity"/>
    <property type="evidence" value="ECO:0007669"/>
    <property type="project" value="RHEA"/>
</dbReference>
<evidence type="ECO:0000313" key="11">
    <source>
        <dbReference type="Proteomes" id="UP000000271"/>
    </source>
</evidence>
<evidence type="ECO:0000256" key="2">
    <source>
        <dbReference type="ARBA" id="ARBA00007800"/>
    </source>
</evidence>
<dbReference type="MEROPS" id="C26.963"/>
<feature type="binding site" evidence="8">
    <location>
        <position position="46"/>
    </location>
    <ligand>
        <name>L-glutamine</name>
        <dbReference type="ChEBI" id="CHEBI:58359"/>
    </ligand>
</feature>
<dbReference type="HAMAP" id="MF_01209">
    <property type="entry name" value="CPSase_S_chain"/>
    <property type="match status" value="1"/>
</dbReference>
<dbReference type="NCBIfam" id="TIGR01368">
    <property type="entry name" value="CPSaseIIsmall"/>
    <property type="match status" value="1"/>
</dbReference>
<dbReference type="PROSITE" id="PS51273">
    <property type="entry name" value="GATASE_TYPE_1"/>
    <property type="match status" value="1"/>
</dbReference>
<dbReference type="UniPathway" id="UPA00068">
    <property type="reaction ID" value="UER00171"/>
</dbReference>
<reference evidence="10" key="1">
    <citation type="submission" date="2009-10" db="EMBL/GenBank/DDBJ databases">
        <title>Complete sequence of Bacillus selenitireducens MLS10.</title>
        <authorList>
            <consortium name="US DOE Joint Genome Institute"/>
            <person name="Lucas S."/>
            <person name="Copeland A."/>
            <person name="Lapidus A."/>
            <person name="Glavina del Rio T."/>
            <person name="Dalin E."/>
            <person name="Tice H."/>
            <person name="Bruce D."/>
            <person name="Goodwin L."/>
            <person name="Pitluck S."/>
            <person name="Sims D."/>
            <person name="Brettin T."/>
            <person name="Detter J.C."/>
            <person name="Han C."/>
            <person name="Larimer F."/>
            <person name="Land M."/>
            <person name="Hauser L."/>
            <person name="Kyrpides N."/>
            <person name="Ovchinnikova G."/>
            <person name="Stolz J."/>
        </authorList>
    </citation>
    <scope>NUCLEOTIDE SEQUENCE [LARGE SCALE GENOMIC DNA]</scope>
    <source>
        <strain evidence="10">MLS10</strain>
    </source>
</reference>
<comment type="pathway">
    <text evidence="1 8">Amino-acid biosynthesis; L-arginine biosynthesis; carbamoyl phosphate from bicarbonate: step 1/1.</text>
</comment>
<dbReference type="InterPro" id="IPR002474">
    <property type="entry name" value="CarbamoylP_synth_ssu_N"/>
</dbReference>
<dbReference type="EMBL" id="CP001791">
    <property type="protein sequence ID" value="ADH99470.1"/>
    <property type="molecule type" value="Genomic_DNA"/>
</dbReference>
<dbReference type="InterPro" id="IPR006274">
    <property type="entry name" value="CarbamoylP_synth_ssu"/>
</dbReference>
<dbReference type="InterPro" id="IPR050472">
    <property type="entry name" value="Anth_synth/Amidotransfase"/>
</dbReference>
<gene>
    <name evidence="8" type="primary">carA</name>
    <name evidence="10" type="ordered locus">Bsel_1966</name>
</gene>
<dbReference type="OrthoDB" id="9804328at2"/>
<keyword evidence="3 8" id="KW-0436">Ligase</keyword>
<dbReference type="UniPathway" id="UPA00070">
    <property type="reaction ID" value="UER00115"/>
</dbReference>
<keyword evidence="8" id="KW-0028">Amino-acid biosynthesis</keyword>
<dbReference type="eggNOG" id="COG0505">
    <property type="taxonomic scope" value="Bacteria"/>
</dbReference>
<dbReference type="PANTHER" id="PTHR43418:SF7">
    <property type="entry name" value="CARBAMOYL-PHOSPHATE SYNTHASE SMALL CHAIN"/>
    <property type="match status" value="1"/>
</dbReference>
<feature type="binding site" evidence="8">
    <location>
        <position position="245"/>
    </location>
    <ligand>
        <name>L-glutamine</name>
        <dbReference type="ChEBI" id="CHEBI:58359"/>
    </ligand>
</feature>
<dbReference type="GO" id="GO:0006526">
    <property type="term" value="P:L-arginine biosynthetic process"/>
    <property type="evidence" value="ECO:0007669"/>
    <property type="project" value="UniProtKB-UniRule"/>
</dbReference>
<evidence type="ECO:0000256" key="6">
    <source>
        <dbReference type="ARBA" id="ARBA00022962"/>
    </source>
</evidence>
<dbReference type="Gene3D" id="3.50.30.20">
    <property type="entry name" value="Carbamoyl-phosphate synthase small subunit, N-terminal domain"/>
    <property type="match status" value="1"/>
</dbReference>
<dbReference type="NCBIfam" id="NF009475">
    <property type="entry name" value="PRK12838.1"/>
    <property type="match status" value="1"/>
</dbReference>
<dbReference type="GO" id="GO:0005524">
    <property type="term" value="F:ATP binding"/>
    <property type="evidence" value="ECO:0007669"/>
    <property type="project" value="UniProtKB-UniRule"/>
</dbReference>